<gene>
    <name evidence="5" type="ORF">UFOPK3772_00618</name>
</gene>
<dbReference type="SUPFAM" id="SSF50494">
    <property type="entry name" value="Trypsin-like serine proteases"/>
    <property type="match status" value="1"/>
</dbReference>
<feature type="domain" description="Fibronectin type-III" evidence="4">
    <location>
        <begin position="311"/>
        <end position="408"/>
    </location>
</feature>
<accession>A0A6J7J0Y1</accession>
<dbReference type="CDD" id="cd00190">
    <property type="entry name" value="Tryp_SPc"/>
    <property type="match status" value="1"/>
</dbReference>
<keyword evidence="2" id="KW-1015">Disulfide bond</keyword>
<proteinExistence type="inferred from homology"/>
<sequence length="412" mass="41751">MQWGRGRSGAAVGGTWLAVASALVASVLFAAVPATGATDPFERVTRVINGIEAGEGQYGFVVALLSTDRLAIDGAYQSQFCAGTLTTATTVVTAGHCVVDPATGIRARTDQLLVGVGRSLRSDALRMVPIASIAVHPGFRQVSWANDIAVITLAEPVAEVAALTPVQSFERQQYTSAGTAVTVFGWGNAVAGGNAFPEALRTGSLVVFPDRACSREGRYEVGGIDFVGYSPADADRATMLCAAGVTASGQIIDSCQGDSGGPLVAGTGALMRLVGIVSWGEECATRRPGVYTRISAMTEFLASNGALVILPPTIAPAIAVQALSGSIRVTFTPAADGSSVETFAATATSSVTNVTTPCFAPVRSDGKPAGCTISGLVNGEAYAVSGIAANAIGDSPPASPIPATPLEAVVSR</sequence>
<dbReference type="PROSITE" id="PS50240">
    <property type="entry name" value="TRYPSIN_DOM"/>
    <property type="match status" value="1"/>
</dbReference>
<dbReference type="PROSITE" id="PS00135">
    <property type="entry name" value="TRYPSIN_SER"/>
    <property type="match status" value="1"/>
</dbReference>
<dbReference type="GO" id="GO:0004252">
    <property type="term" value="F:serine-type endopeptidase activity"/>
    <property type="evidence" value="ECO:0007669"/>
    <property type="project" value="InterPro"/>
</dbReference>
<dbReference type="PANTHER" id="PTHR24276">
    <property type="entry name" value="POLYSERASE-RELATED"/>
    <property type="match status" value="1"/>
</dbReference>
<dbReference type="PANTHER" id="PTHR24276:SF98">
    <property type="entry name" value="FI18310P1-RELATED"/>
    <property type="match status" value="1"/>
</dbReference>
<dbReference type="PROSITE" id="PS50853">
    <property type="entry name" value="FN3"/>
    <property type="match status" value="1"/>
</dbReference>
<dbReference type="InterPro" id="IPR033116">
    <property type="entry name" value="TRYPSIN_SER"/>
</dbReference>
<dbReference type="SMART" id="SM00020">
    <property type="entry name" value="Tryp_SPc"/>
    <property type="match status" value="1"/>
</dbReference>
<dbReference type="PROSITE" id="PS00134">
    <property type="entry name" value="TRYPSIN_HIS"/>
    <property type="match status" value="1"/>
</dbReference>
<organism evidence="5">
    <name type="scientific">freshwater metagenome</name>
    <dbReference type="NCBI Taxonomy" id="449393"/>
    <lineage>
        <taxon>unclassified sequences</taxon>
        <taxon>metagenomes</taxon>
        <taxon>ecological metagenomes</taxon>
    </lineage>
</organism>
<name>A0A6J7J0Y1_9ZZZZ</name>
<dbReference type="GO" id="GO:0006508">
    <property type="term" value="P:proteolysis"/>
    <property type="evidence" value="ECO:0007669"/>
    <property type="project" value="InterPro"/>
</dbReference>
<evidence type="ECO:0000259" key="3">
    <source>
        <dbReference type="PROSITE" id="PS50240"/>
    </source>
</evidence>
<dbReference type="InterPro" id="IPR018114">
    <property type="entry name" value="TRYPSIN_HIS"/>
</dbReference>
<dbReference type="Gene3D" id="2.60.40.10">
    <property type="entry name" value="Immunoglobulins"/>
    <property type="match status" value="1"/>
</dbReference>
<dbReference type="InterPro" id="IPR013783">
    <property type="entry name" value="Ig-like_fold"/>
</dbReference>
<dbReference type="InterPro" id="IPR001254">
    <property type="entry name" value="Trypsin_dom"/>
</dbReference>
<reference evidence="5" key="1">
    <citation type="submission" date="2020-05" db="EMBL/GenBank/DDBJ databases">
        <authorList>
            <person name="Chiriac C."/>
            <person name="Salcher M."/>
            <person name="Ghai R."/>
            <person name="Kavagutti S V."/>
        </authorList>
    </citation>
    <scope>NUCLEOTIDE SEQUENCE</scope>
</reference>
<dbReference type="Gene3D" id="2.40.10.10">
    <property type="entry name" value="Trypsin-like serine proteases"/>
    <property type="match status" value="1"/>
</dbReference>
<dbReference type="PRINTS" id="PR00722">
    <property type="entry name" value="CHYMOTRYPSIN"/>
</dbReference>
<feature type="domain" description="Peptidase S1" evidence="3">
    <location>
        <begin position="47"/>
        <end position="306"/>
    </location>
</feature>
<protein>
    <submittedName>
        <fullName evidence="5">Unannotated protein</fullName>
    </submittedName>
</protein>
<dbReference type="EMBL" id="CAFBNE010000013">
    <property type="protein sequence ID" value="CAB4936736.1"/>
    <property type="molecule type" value="Genomic_DNA"/>
</dbReference>
<evidence type="ECO:0000259" key="4">
    <source>
        <dbReference type="PROSITE" id="PS50853"/>
    </source>
</evidence>
<evidence type="ECO:0000256" key="1">
    <source>
        <dbReference type="ARBA" id="ARBA00007664"/>
    </source>
</evidence>
<dbReference type="AlphaFoldDB" id="A0A6J7J0Y1"/>
<dbReference type="InterPro" id="IPR043504">
    <property type="entry name" value="Peptidase_S1_PA_chymotrypsin"/>
</dbReference>
<dbReference type="InterPro" id="IPR009003">
    <property type="entry name" value="Peptidase_S1_PA"/>
</dbReference>
<evidence type="ECO:0000256" key="2">
    <source>
        <dbReference type="ARBA" id="ARBA00023157"/>
    </source>
</evidence>
<dbReference type="InterPro" id="IPR003961">
    <property type="entry name" value="FN3_dom"/>
</dbReference>
<comment type="similarity">
    <text evidence="1">Belongs to the peptidase S1 family.</text>
</comment>
<dbReference type="InterPro" id="IPR001314">
    <property type="entry name" value="Peptidase_S1A"/>
</dbReference>
<dbReference type="InterPro" id="IPR050430">
    <property type="entry name" value="Peptidase_S1"/>
</dbReference>
<dbReference type="Pfam" id="PF00089">
    <property type="entry name" value="Trypsin"/>
    <property type="match status" value="1"/>
</dbReference>
<evidence type="ECO:0000313" key="5">
    <source>
        <dbReference type="EMBL" id="CAB4936736.1"/>
    </source>
</evidence>